<dbReference type="InterPro" id="IPR002504">
    <property type="entry name" value="NADK"/>
</dbReference>
<dbReference type="SUPFAM" id="SSF51182">
    <property type="entry name" value="RmlC-like cupins"/>
    <property type="match status" value="1"/>
</dbReference>
<dbReference type="STRING" id="554055.A0A2P6VQ77"/>
<reference evidence="11 12" key="1">
    <citation type="journal article" date="2018" name="Plant J.">
        <title>Genome sequences of Chlorella sorokiniana UTEX 1602 and Micractinium conductrix SAG 241.80: implications to maltose excretion by a green alga.</title>
        <authorList>
            <person name="Arriola M.B."/>
            <person name="Velmurugan N."/>
            <person name="Zhang Y."/>
            <person name="Plunkett M.H."/>
            <person name="Hondzo H."/>
            <person name="Barney B.M."/>
        </authorList>
    </citation>
    <scope>NUCLEOTIDE SEQUENCE [LARGE SCALE GENOMIC DNA]</scope>
    <source>
        <strain evidence="11 12">SAG 241.80</strain>
    </source>
</reference>
<dbReference type="HAMAP" id="MF_00361">
    <property type="entry name" value="NAD_kinase"/>
    <property type="match status" value="1"/>
</dbReference>
<feature type="compositionally biased region" description="Low complexity" evidence="8">
    <location>
        <begin position="541"/>
        <end position="551"/>
    </location>
</feature>
<dbReference type="Gene3D" id="3.40.50.10330">
    <property type="entry name" value="Probable inorganic polyphosphate/atp-NAD kinase, domain 1"/>
    <property type="match status" value="1"/>
</dbReference>
<dbReference type="Pfam" id="PF06172">
    <property type="entry name" value="Cupin_5"/>
    <property type="match status" value="1"/>
</dbReference>
<dbReference type="GO" id="GO:0019674">
    <property type="term" value="P:NAD+ metabolic process"/>
    <property type="evidence" value="ECO:0007669"/>
    <property type="project" value="InterPro"/>
</dbReference>
<dbReference type="PANTHER" id="PTHR20275">
    <property type="entry name" value="NAD KINASE"/>
    <property type="match status" value="1"/>
</dbReference>
<dbReference type="Pfam" id="PF20143">
    <property type="entry name" value="NAD_kinase_C"/>
    <property type="match status" value="1"/>
</dbReference>
<name>A0A2P6VQ77_9CHLO</name>
<sequence>MTDAPHTTAAVAQLCEQLALEPHPEGGFYRETFRDTAQVQGGRAASTAILYLLPAGAKSKLHRLDASECWHAYLGGPITVVELDASAPGHVRTTAVGHDLAAGQVLQHVVPPHTWFGAVPGDGAEYALLGCTVAPGFEFSSFEFGDRQKLLADTPKAARPAVQWPPKSELYILRSDGHSCTRETVQPSGNLQFACPSSQQQLLVWKTRPRRVMVLKKLGDELLEEYIDVLRFLGEDLGLSVVVEPHDYAVLSGLCMKWVDTYAEHDLDQLHSFVDFIVCLGGDGLLLHAASLFGPALPPIISFKLGSLGFLTTHNYADYQRHLHNIVYGCRELESCQLVSSDDEMPLRGVHITLRMRLCCEIWRQGGTAPAETFEVLNEVVLSRGANPYLSKIEVYEHDQLITKVQADGVMLATPTGSTAYNVAAGGSMVHPSVPAILLTPICPHSLNFRPVILPDYVELELRISPDARCPAVVQFDGRDGRELQQGDSIRVRMSPNPVPTINNADQTTDWFGAIQRCFQWSERVEQLPIDQRLLTHLGTSSSAASTVSNGSVGGPSGSSGTVYNGGGGNGDGPGARGGTLDEVGSMLSSMDDRPTLGRVQPKRGGLARPTWGLFTAARRVHRILAEADGSQPGPDGTSGGAASRPQGPQATPPWEKEPVGDGRDELRQRLREHTRLGQEQKLQLVRQKLREEETLWLERFESSGNLLARDSMHSLWESTSEQLQLLQLDPDEFIRKHGAYHGLKAEAPAAAAGADLQAPAQQKIQQFKPRRFSVVQQLQQEREKLRESEQFWLERFESASKEGKEEEQATAQARWRDARQNVQLLDRFPLLYRAVSPVAGDVWGPLLLALSIFLFLSFVMTVFGVFVLLCGLIS</sequence>
<dbReference type="FunFam" id="2.60.200.30:FF:000009">
    <property type="entry name" value="Poly(P)/ATP NAD kinase"/>
    <property type="match status" value="1"/>
</dbReference>
<dbReference type="GO" id="GO:0003951">
    <property type="term" value="F:NAD+ kinase activity"/>
    <property type="evidence" value="ECO:0007669"/>
    <property type="project" value="InterPro"/>
</dbReference>
<evidence type="ECO:0000313" key="11">
    <source>
        <dbReference type="EMBL" id="PSC76239.1"/>
    </source>
</evidence>
<keyword evidence="6" id="KW-0521">NADP</keyword>
<dbReference type="AlphaFoldDB" id="A0A2P6VQ77"/>
<protein>
    <submittedName>
        <fullName evidence="11">ATP-NAD kinase</fullName>
    </submittedName>
</protein>
<organism evidence="11 12">
    <name type="scientific">Micractinium conductrix</name>
    <dbReference type="NCBI Taxonomy" id="554055"/>
    <lineage>
        <taxon>Eukaryota</taxon>
        <taxon>Viridiplantae</taxon>
        <taxon>Chlorophyta</taxon>
        <taxon>core chlorophytes</taxon>
        <taxon>Trebouxiophyceae</taxon>
        <taxon>Chlorellales</taxon>
        <taxon>Chlorellaceae</taxon>
        <taxon>Chlorella clade</taxon>
        <taxon>Micractinium</taxon>
    </lineage>
</organism>
<evidence type="ECO:0000256" key="6">
    <source>
        <dbReference type="ARBA" id="ARBA00022857"/>
    </source>
</evidence>
<comment type="caution">
    <text evidence="11">The sequence shown here is derived from an EMBL/GenBank/DDBJ whole genome shotgun (WGS) entry which is preliminary data.</text>
</comment>
<dbReference type="OrthoDB" id="24581at2759"/>
<dbReference type="GO" id="GO:0005524">
    <property type="term" value="F:ATP binding"/>
    <property type="evidence" value="ECO:0007669"/>
    <property type="project" value="UniProtKB-KW"/>
</dbReference>
<evidence type="ECO:0000256" key="8">
    <source>
        <dbReference type="SAM" id="MobiDB-lite"/>
    </source>
</evidence>
<keyword evidence="9" id="KW-0812">Transmembrane</keyword>
<dbReference type="CDD" id="cd06121">
    <property type="entry name" value="cupin_YML079wp"/>
    <property type="match status" value="1"/>
</dbReference>
<evidence type="ECO:0000256" key="9">
    <source>
        <dbReference type="SAM" id="Phobius"/>
    </source>
</evidence>
<dbReference type="Proteomes" id="UP000239649">
    <property type="component" value="Unassembled WGS sequence"/>
</dbReference>
<feature type="compositionally biased region" description="Gly residues" evidence="8">
    <location>
        <begin position="552"/>
        <end position="578"/>
    </location>
</feature>
<keyword evidence="12" id="KW-1185">Reference proteome</keyword>
<dbReference type="InterPro" id="IPR017437">
    <property type="entry name" value="ATP-NAD_kinase_PpnK-typ_C"/>
</dbReference>
<feature type="domain" description="DUF985" evidence="10">
    <location>
        <begin position="13"/>
        <end position="144"/>
    </location>
</feature>
<evidence type="ECO:0000259" key="10">
    <source>
        <dbReference type="Pfam" id="PF06172"/>
    </source>
</evidence>
<keyword evidence="9" id="KW-1133">Transmembrane helix</keyword>
<keyword evidence="7" id="KW-0520">NAD</keyword>
<feature type="transmembrane region" description="Helical" evidence="9">
    <location>
        <begin position="847"/>
        <end position="874"/>
    </location>
</feature>
<dbReference type="InterPro" id="IPR009327">
    <property type="entry name" value="Cupin_DUF985"/>
</dbReference>
<evidence type="ECO:0000256" key="7">
    <source>
        <dbReference type="ARBA" id="ARBA00023027"/>
    </source>
</evidence>
<dbReference type="InterPro" id="IPR011051">
    <property type="entry name" value="RmlC_Cupin_sf"/>
</dbReference>
<evidence type="ECO:0000313" key="12">
    <source>
        <dbReference type="Proteomes" id="UP000239649"/>
    </source>
</evidence>
<dbReference type="InterPro" id="IPR017438">
    <property type="entry name" value="ATP-NAD_kinase_N"/>
</dbReference>
<evidence type="ECO:0000256" key="3">
    <source>
        <dbReference type="ARBA" id="ARBA00022741"/>
    </source>
</evidence>
<gene>
    <name evidence="11" type="primary">g824</name>
    <name evidence="11" type="ORF">C2E20_0824</name>
</gene>
<keyword evidence="3" id="KW-0547">Nucleotide-binding</keyword>
<dbReference type="Gene3D" id="2.60.120.10">
    <property type="entry name" value="Jelly Rolls"/>
    <property type="match status" value="1"/>
</dbReference>
<feature type="region of interest" description="Disordered" evidence="8">
    <location>
        <begin position="541"/>
        <end position="608"/>
    </location>
</feature>
<dbReference type="Gene3D" id="2.60.200.30">
    <property type="entry name" value="Probable inorganic polyphosphate/atp-NAD kinase, domain 2"/>
    <property type="match status" value="1"/>
</dbReference>
<accession>A0A2P6VQ77</accession>
<dbReference type="Pfam" id="PF01513">
    <property type="entry name" value="NAD_kinase"/>
    <property type="match status" value="1"/>
</dbReference>
<dbReference type="EMBL" id="LHPF02000001">
    <property type="protein sequence ID" value="PSC76239.1"/>
    <property type="molecule type" value="Genomic_DNA"/>
</dbReference>
<keyword evidence="2" id="KW-0808">Transferase</keyword>
<evidence type="ECO:0000256" key="4">
    <source>
        <dbReference type="ARBA" id="ARBA00022777"/>
    </source>
</evidence>
<dbReference type="InterPro" id="IPR014710">
    <property type="entry name" value="RmlC-like_jellyroll"/>
</dbReference>
<dbReference type="InterPro" id="IPR016064">
    <property type="entry name" value="NAD/diacylglycerol_kinase_sf"/>
</dbReference>
<comment type="similarity">
    <text evidence="1">Belongs to the NAD kinase family.</text>
</comment>
<keyword evidence="9" id="KW-0472">Membrane</keyword>
<evidence type="ECO:0000256" key="5">
    <source>
        <dbReference type="ARBA" id="ARBA00022840"/>
    </source>
</evidence>
<evidence type="ECO:0000256" key="1">
    <source>
        <dbReference type="ARBA" id="ARBA00010995"/>
    </source>
</evidence>
<dbReference type="GO" id="GO:0006741">
    <property type="term" value="P:NADP+ biosynthetic process"/>
    <property type="evidence" value="ECO:0007669"/>
    <property type="project" value="InterPro"/>
</dbReference>
<dbReference type="PANTHER" id="PTHR20275:SF6">
    <property type="entry name" value="NAD KINASE 2, CHLOROPLASTIC"/>
    <property type="match status" value="1"/>
</dbReference>
<proteinExistence type="inferred from homology"/>
<feature type="region of interest" description="Disordered" evidence="8">
    <location>
        <begin position="628"/>
        <end position="663"/>
    </location>
</feature>
<evidence type="ECO:0000256" key="2">
    <source>
        <dbReference type="ARBA" id="ARBA00022679"/>
    </source>
</evidence>
<dbReference type="SUPFAM" id="SSF111331">
    <property type="entry name" value="NAD kinase/diacylglycerol kinase-like"/>
    <property type="match status" value="1"/>
</dbReference>
<keyword evidence="5" id="KW-0067">ATP-binding</keyword>
<keyword evidence="4 11" id="KW-0418">Kinase</keyword>